<sequence length="251" mass="27092">MSRHFLGSPASITEARRFVTTFLKCWPSLQSAELIVRLATNAVRHSASGRFGGLFTVTASLHDFTCDVNHPGSPSATVVMLRRTGDALDFLVLADSVLVLDVIGADAPMVITDDREGQVGKRYRTAMDALGSGTPDHTAALREYVEAMRAHRNRDGGFWVAASDPLAAEQALTGTLPTDQIRAAALLSDGASRLVDRFGLATWRQALDILAQGGPAELIRQVRQAEHSDIHGKRWPRGKSLDDATAAYSMP</sequence>
<comment type="caution">
    <text evidence="1">The sequence shown here is derived from an EMBL/GenBank/DDBJ whole genome shotgun (WGS) entry which is preliminary data.</text>
</comment>
<dbReference type="RefSeq" id="WP_358136062.1">
    <property type="nucleotide sequence ID" value="NZ_JBFALK010000013.1"/>
</dbReference>
<organism evidence="1 2">
    <name type="scientific">Microtetraspora glauca</name>
    <dbReference type="NCBI Taxonomy" id="1996"/>
    <lineage>
        <taxon>Bacteria</taxon>
        <taxon>Bacillati</taxon>
        <taxon>Actinomycetota</taxon>
        <taxon>Actinomycetes</taxon>
        <taxon>Streptosporangiales</taxon>
        <taxon>Streptosporangiaceae</taxon>
        <taxon>Microtetraspora</taxon>
    </lineage>
</organism>
<dbReference type="Proteomes" id="UP001551675">
    <property type="component" value="Unassembled WGS sequence"/>
</dbReference>
<reference evidence="1 2" key="1">
    <citation type="submission" date="2024-06" db="EMBL/GenBank/DDBJ databases">
        <title>The Natural Products Discovery Center: Release of the First 8490 Sequenced Strains for Exploring Actinobacteria Biosynthetic Diversity.</title>
        <authorList>
            <person name="Kalkreuter E."/>
            <person name="Kautsar S.A."/>
            <person name="Yang D."/>
            <person name="Bader C.D."/>
            <person name="Teijaro C.N."/>
            <person name="Fluegel L."/>
            <person name="Davis C.M."/>
            <person name="Simpson J.R."/>
            <person name="Lauterbach L."/>
            <person name="Steele A.D."/>
            <person name="Gui C."/>
            <person name="Meng S."/>
            <person name="Li G."/>
            <person name="Viehrig K."/>
            <person name="Ye F."/>
            <person name="Su P."/>
            <person name="Kiefer A.F."/>
            <person name="Nichols A."/>
            <person name="Cepeda A.J."/>
            <person name="Yan W."/>
            <person name="Fan B."/>
            <person name="Jiang Y."/>
            <person name="Adhikari A."/>
            <person name="Zheng C.-J."/>
            <person name="Schuster L."/>
            <person name="Cowan T.M."/>
            <person name="Smanski M.J."/>
            <person name="Chevrette M.G."/>
            <person name="De Carvalho L.P.S."/>
            <person name="Shen B."/>
        </authorList>
    </citation>
    <scope>NUCLEOTIDE SEQUENCE [LARGE SCALE GENOMIC DNA]</scope>
    <source>
        <strain evidence="1 2">NPDC050100</strain>
    </source>
</reference>
<protein>
    <submittedName>
        <fullName evidence="1">Integrase</fullName>
    </submittedName>
</protein>
<accession>A0ABV3GJ15</accession>
<name>A0ABV3GJ15_MICGL</name>
<proteinExistence type="predicted"/>
<keyword evidence="2" id="KW-1185">Reference proteome</keyword>
<dbReference type="EMBL" id="JBFALK010000013">
    <property type="protein sequence ID" value="MEV0971631.1"/>
    <property type="molecule type" value="Genomic_DNA"/>
</dbReference>
<gene>
    <name evidence="1" type="ORF">AB0I59_23715</name>
</gene>
<evidence type="ECO:0000313" key="2">
    <source>
        <dbReference type="Proteomes" id="UP001551675"/>
    </source>
</evidence>
<evidence type="ECO:0000313" key="1">
    <source>
        <dbReference type="EMBL" id="MEV0971631.1"/>
    </source>
</evidence>